<accession>A0A916DRM7</accession>
<dbReference type="Proteomes" id="UP001060919">
    <property type="component" value="Chromosome"/>
</dbReference>
<proteinExistence type="predicted"/>
<dbReference type="RefSeq" id="WP_264793080.1">
    <property type="nucleotide sequence ID" value="NZ_AP026867.1"/>
</dbReference>
<name>A0A916DRM7_9BACT</name>
<dbReference type="AlphaFoldDB" id="A0A916DRM7"/>
<keyword evidence="2" id="KW-1185">Reference proteome</keyword>
<protein>
    <submittedName>
        <fullName evidence="1">Uncharacterized protein</fullName>
    </submittedName>
</protein>
<evidence type="ECO:0000313" key="1">
    <source>
        <dbReference type="EMBL" id="BDS11949.1"/>
    </source>
</evidence>
<gene>
    <name evidence="1" type="ORF">AsAng_0026640</name>
</gene>
<sequence>MKYGSRPDVGVLFKSGKIKIIEIASKTGKVSILKSRNINFMKLHNLQGSVRVNKWAQRLDRIWPLPKKK</sequence>
<reference evidence="1" key="1">
    <citation type="submission" date="2022-09" db="EMBL/GenBank/DDBJ databases">
        <title>Aureispira anguillicida sp. nov., isolated from Leptocephalus of Japanese eel Anguilla japonica.</title>
        <authorList>
            <person name="Yuasa K."/>
            <person name="Mekata T."/>
            <person name="Ikunari K."/>
        </authorList>
    </citation>
    <scope>NUCLEOTIDE SEQUENCE</scope>
    <source>
        <strain evidence="1">EL160426</strain>
    </source>
</reference>
<dbReference type="KEGG" id="aup:AsAng_0026640"/>
<organism evidence="1 2">
    <name type="scientific">Aureispira anguillae</name>
    <dbReference type="NCBI Taxonomy" id="2864201"/>
    <lineage>
        <taxon>Bacteria</taxon>
        <taxon>Pseudomonadati</taxon>
        <taxon>Bacteroidota</taxon>
        <taxon>Saprospiria</taxon>
        <taxon>Saprospirales</taxon>
        <taxon>Saprospiraceae</taxon>
        <taxon>Aureispira</taxon>
    </lineage>
</organism>
<evidence type="ECO:0000313" key="2">
    <source>
        <dbReference type="Proteomes" id="UP001060919"/>
    </source>
</evidence>
<dbReference type="EMBL" id="AP026867">
    <property type="protein sequence ID" value="BDS11949.1"/>
    <property type="molecule type" value="Genomic_DNA"/>
</dbReference>